<evidence type="ECO:0000256" key="1">
    <source>
        <dbReference type="SAM" id="MobiDB-lite"/>
    </source>
</evidence>
<feature type="region of interest" description="Disordered" evidence="1">
    <location>
        <begin position="1"/>
        <end position="51"/>
    </location>
</feature>
<accession>A0A7K0CTF7</accession>
<dbReference type="RefSeq" id="WP_153457711.1">
    <property type="nucleotide sequence ID" value="NZ_WEGJ01000069.1"/>
</dbReference>
<reference evidence="3 4" key="1">
    <citation type="submission" date="2019-10" db="EMBL/GenBank/DDBJ databases">
        <title>Streptomyces smaragdinus sp. nov. and Streptomyces fabii sp. nov., isolated from the gut of fungus growing-termite Macrotermes natalensis.</title>
        <authorList>
            <person name="Schwitalla J."/>
            <person name="Benndorf R."/>
            <person name="Martin K."/>
            <person name="De Beer W."/>
            <person name="Kaster A.-K."/>
            <person name="Vollmers J."/>
            <person name="Poulsen M."/>
            <person name="Beemelmanns C."/>
        </authorList>
    </citation>
    <scope>NUCLEOTIDE SEQUENCE [LARGE SCALE GENOMIC DNA]</scope>
    <source>
        <strain evidence="3 4">RB5</strain>
    </source>
</reference>
<dbReference type="AlphaFoldDB" id="A0A7K0CTF7"/>
<keyword evidence="2" id="KW-0812">Transmembrane</keyword>
<sequence>MGDETGHVRKTELSGITGESQQNGQDVECTDLKGRDNPTTPNGTPRAHPRTPKIVAISLAGILTGATLTAGAAATLWPTPDHTPRITTLREDEHPLDGKEHRSGLILFRPLGIRCHIEVITGTHLDYYPKGQLCRIRVAATMTGSTFATIDNRLHRLVLDNGTKTEIDWQVTQIKRQPAETEVAALGTTVYDLWFDIPRNAQPVRLELKAEPIQPEAAIPLPHGE</sequence>
<dbReference type="OrthoDB" id="4554997at2"/>
<feature type="compositionally biased region" description="Basic and acidic residues" evidence="1">
    <location>
        <begin position="1"/>
        <end position="12"/>
    </location>
</feature>
<comment type="caution">
    <text evidence="3">The sequence shown here is derived from an EMBL/GenBank/DDBJ whole genome shotgun (WGS) entry which is preliminary data.</text>
</comment>
<keyword evidence="4" id="KW-1185">Reference proteome</keyword>
<protein>
    <submittedName>
        <fullName evidence="3">Uncharacterized protein</fullName>
    </submittedName>
</protein>
<keyword evidence="2" id="KW-0472">Membrane</keyword>
<keyword evidence="2" id="KW-1133">Transmembrane helix</keyword>
<evidence type="ECO:0000256" key="2">
    <source>
        <dbReference type="SAM" id="Phobius"/>
    </source>
</evidence>
<name>A0A7K0CTF7_9ACTN</name>
<evidence type="ECO:0000313" key="3">
    <source>
        <dbReference type="EMBL" id="MQY16749.1"/>
    </source>
</evidence>
<evidence type="ECO:0000313" key="4">
    <source>
        <dbReference type="Proteomes" id="UP000466345"/>
    </source>
</evidence>
<proteinExistence type="predicted"/>
<organism evidence="3 4">
    <name type="scientific">Streptomyces smaragdinus</name>
    <dbReference type="NCBI Taxonomy" id="2585196"/>
    <lineage>
        <taxon>Bacteria</taxon>
        <taxon>Bacillati</taxon>
        <taxon>Actinomycetota</taxon>
        <taxon>Actinomycetes</taxon>
        <taxon>Kitasatosporales</taxon>
        <taxon>Streptomycetaceae</taxon>
        <taxon>Streptomyces</taxon>
    </lineage>
</organism>
<dbReference type="EMBL" id="WEGJ01000069">
    <property type="protein sequence ID" value="MQY16749.1"/>
    <property type="molecule type" value="Genomic_DNA"/>
</dbReference>
<dbReference type="Proteomes" id="UP000466345">
    <property type="component" value="Unassembled WGS sequence"/>
</dbReference>
<gene>
    <name evidence="3" type="ORF">SRB5_69520</name>
</gene>
<feature type="transmembrane region" description="Helical" evidence="2">
    <location>
        <begin position="54"/>
        <end position="77"/>
    </location>
</feature>